<reference evidence="2 3" key="1">
    <citation type="submission" date="2018-04" db="EMBL/GenBank/DDBJ databases">
        <title>Massilia violaceinigra sp. nov., a novel purple-pigmented bacterium isolated from Tianshan glacier, Xinjiang, China.</title>
        <authorList>
            <person name="Wang H."/>
        </authorList>
    </citation>
    <scope>NUCLEOTIDE SEQUENCE [LARGE SCALE GENOMIC DNA]</scope>
    <source>
        <strain evidence="2 3">B448-2</strain>
    </source>
</reference>
<dbReference type="CDD" id="cd04301">
    <property type="entry name" value="NAT_SF"/>
    <property type="match status" value="1"/>
</dbReference>
<dbReference type="EMBL" id="PXWF02000320">
    <property type="protein sequence ID" value="PWF41059.1"/>
    <property type="molecule type" value="Genomic_DNA"/>
</dbReference>
<dbReference type="InterPro" id="IPR016181">
    <property type="entry name" value="Acyl_CoA_acyltransferase"/>
</dbReference>
<keyword evidence="3" id="KW-1185">Reference proteome</keyword>
<sequence length="166" mass="18245">MTDMPEAPGLTLRSVQTDDQPFLDALYRSTRDDLLGSHVDPALVATLIAMQQMVHENGQRKAYPQARRELILRDGEALGRIVTDSDPLRGMRVVDIALLPRARGRGHGGAILRRLQREAAALQVPLRLSVAKGNAGARRLYLALGFEVEEAGDAADQMVWRARGRA</sequence>
<dbReference type="Pfam" id="PF00583">
    <property type="entry name" value="Acetyltransf_1"/>
    <property type="match status" value="1"/>
</dbReference>
<dbReference type="GO" id="GO:0016747">
    <property type="term" value="F:acyltransferase activity, transferring groups other than amino-acyl groups"/>
    <property type="evidence" value="ECO:0007669"/>
    <property type="project" value="InterPro"/>
</dbReference>
<dbReference type="InterPro" id="IPR000182">
    <property type="entry name" value="GNAT_dom"/>
</dbReference>
<evidence type="ECO:0000313" key="3">
    <source>
        <dbReference type="Proteomes" id="UP000241421"/>
    </source>
</evidence>
<dbReference type="Gene3D" id="3.40.630.30">
    <property type="match status" value="1"/>
</dbReference>
<keyword evidence="2" id="KW-0808">Transferase</keyword>
<gene>
    <name evidence="2" type="ORF">C7C56_025365</name>
</gene>
<evidence type="ECO:0000259" key="1">
    <source>
        <dbReference type="PROSITE" id="PS51186"/>
    </source>
</evidence>
<dbReference type="OrthoDB" id="5525374at2"/>
<evidence type="ECO:0000313" key="2">
    <source>
        <dbReference type="EMBL" id="PWF41059.1"/>
    </source>
</evidence>
<comment type="caution">
    <text evidence="2">The sequence shown here is derived from an EMBL/GenBank/DDBJ whole genome shotgun (WGS) entry which is preliminary data.</text>
</comment>
<dbReference type="PROSITE" id="PS51186">
    <property type="entry name" value="GNAT"/>
    <property type="match status" value="1"/>
</dbReference>
<name>A0A2U2HDG3_9BURK</name>
<dbReference type="SUPFAM" id="SSF55729">
    <property type="entry name" value="Acyl-CoA N-acyltransferases (Nat)"/>
    <property type="match status" value="1"/>
</dbReference>
<dbReference type="AlphaFoldDB" id="A0A2U2HDG3"/>
<proteinExistence type="predicted"/>
<organism evidence="2 3">
    <name type="scientific">Massilia glaciei</name>
    <dbReference type="NCBI Taxonomy" id="1524097"/>
    <lineage>
        <taxon>Bacteria</taxon>
        <taxon>Pseudomonadati</taxon>
        <taxon>Pseudomonadota</taxon>
        <taxon>Betaproteobacteria</taxon>
        <taxon>Burkholderiales</taxon>
        <taxon>Oxalobacteraceae</taxon>
        <taxon>Telluria group</taxon>
        <taxon>Massilia</taxon>
    </lineage>
</organism>
<feature type="domain" description="N-acetyltransferase" evidence="1">
    <location>
        <begin position="10"/>
        <end position="166"/>
    </location>
</feature>
<dbReference type="Proteomes" id="UP000241421">
    <property type="component" value="Unassembled WGS sequence"/>
</dbReference>
<protein>
    <submittedName>
        <fullName evidence="2">N-acetyltransferase</fullName>
    </submittedName>
</protein>
<accession>A0A2U2HDG3</accession>